<dbReference type="Pfam" id="PF07995">
    <property type="entry name" value="GSDH"/>
    <property type="match status" value="1"/>
</dbReference>
<sequence length="735" mass="77660">MQTLHRVTLSAATLATAIGLALPAGATPVLTNGGFESGLNGWSTADVNGGSFGVQTGTTSPLSGTTVAAPTEGTQAAMSDSAGDPGAHLLWQRFTASGTNVLLKFDLLLKSFWSVPVVPSPDTLDFSGAPNQQARIDILLDSVADDFSVSTTDVLLNLYQTPNGAALPDGYVSFSVDVSSLMTTYAGQSLRLRFAETDNLGEFQMGVDNVRFVDAGKPVPEPASWTLAGLALLGLAATRRRRALAGAAVAACLTGPALADTTPLTLLDPSLQVTTVLGTGVSQPIGMVFIGRNDYLVLEKASGQVKRVLNGTLLPTPVLDLAVNSASERGLLSMALDPQFSANGRVYIFWTESSTGADNPVVLNVPLRGNRVDMFIWDGNALTFGQNIIKLRSLQTDNTTVPGQPTTTANANPQGNHNGGTVRIGPDGKLYIFFGDQGRRGWLQNLVNGPFLVAPFVDDTFGGPSPDDNHLAGVVLRLNTDGTTPPDNPFFGVGASLGGEVGANIQKLYSYGHRNGFGMAFDPLTGYLWLTENADDAYSEINRLVPGMNGGWIQFAGPISRIRDWRTIEATQFGLALQQRRYPPTRASYTPAAAGSRLFMLPGAVYKDPELSARYEIGPSGAAFVDGNGLGPAYNGTFWFGSARAFQAVGANGGSLYRLRLTADRLGVDTSADPRLADKVIDNQFRAQKFEGTETETMVIGRGFGTVTDIQQGPDGSLYVVSLTDNAIYRISAAP</sequence>
<comment type="caution">
    <text evidence="4">The sequence shown here is derived from an EMBL/GenBank/DDBJ whole genome shotgun (WGS) entry which is preliminary data.</text>
</comment>
<dbReference type="SUPFAM" id="SSF50952">
    <property type="entry name" value="Soluble quinoprotein glucose dehydrogenase"/>
    <property type="match status" value="1"/>
</dbReference>
<dbReference type="AlphaFoldDB" id="A0A480AVE5"/>
<evidence type="ECO:0000313" key="4">
    <source>
        <dbReference type="EMBL" id="GCL64866.1"/>
    </source>
</evidence>
<evidence type="ECO:0000259" key="3">
    <source>
        <dbReference type="Pfam" id="PF07995"/>
    </source>
</evidence>
<dbReference type="Pfam" id="PF07589">
    <property type="entry name" value="PEP-CTERM"/>
    <property type="match status" value="1"/>
</dbReference>
<evidence type="ECO:0000313" key="5">
    <source>
        <dbReference type="Proteomes" id="UP000301751"/>
    </source>
</evidence>
<keyword evidence="5" id="KW-1185">Reference proteome</keyword>
<proteinExistence type="predicted"/>
<feature type="chain" id="PRO_5019727813" description="Glucose/Sorbosone dehydrogenase domain-containing protein" evidence="1">
    <location>
        <begin position="27"/>
        <end position="735"/>
    </location>
</feature>
<feature type="domain" description="Glucose/Sorbosone dehydrogenase" evidence="3">
    <location>
        <begin position="282"/>
        <end position="552"/>
    </location>
</feature>
<dbReference type="InterPro" id="IPR011041">
    <property type="entry name" value="Quinoprot_gluc/sorb_DH_b-prop"/>
</dbReference>
<reference evidence="5" key="1">
    <citation type="submission" date="2019-03" db="EMBL/GenBank/DDBJ databases">
        <title>Aquabacterium pictum sp.nov., the first bacteriochlorophyll a-containing freshwater bacterium in the genus Aquabacterium of the class Betaproteobacteria.</title>
        <authorList>
            <person name="Hirose S."/>
            <person name="Tank M."/>
            <person name="Hara E."/>
            <person name="Tamaki H."/>
            <person name="Takaichi S."/>
            <person name="Haruta S."/>
            <person name="Hanada S."/>
        </authorList>
    </citation>
    <scope>NUCLEOTIDE SEQUENCE [LARGE SCALE GENOMIC DNA]</scope>
    <source>
        <strain evidence="5">W35</strain>
    </source>
</reference>
<keyword evidence="1" id="KW-0732">Signal</keyword>
<accession>A0A480AVE5</accession>
<dbReference type="RefSeq" id="WP_162520854.1">
    <property type="nucleotide sequence ID" value="NZ_BJCL01000012.1"/>
</dbReference>
<dbReference type="InterPro" id="IPR011042">
    <property type="entry name" value="6-blade_b-propeller_TolB-like"/>
</dbReference>
<dbReference type="InterPro" id="IPR013424">
    <property type="entry name" value="Ice-binding_C"/>
</dbReference>
<dbReference type="InterPro" id="IPR012938">
    <property type="entry name" value="Glc/Sorbosone_DH"/>
</dbReference>
<dbReference type="Gene3D" id="2.120.10.30">
    <property type="entry name" value="TolB, C-terminal domain"/>
    <property type="match status" value="1"/>
</dbReference>
<dbReference type="PANTHER" id="PTHR19328:SF13">
    <property type="entry name" value="HIPL1 PROTEIN"/>
    <property type="match status" value="1"/>
</dbReference>
<gene>
    <name evidence="4" type="ORF">AQPW35_39470</name>
</gene>
<evidence type="ECO:0000256" key="1">
    <source>
        <dbReference type="SAM" id="SignalP"/>
    </source>
</evidence>
<name>A0A480AVE5_9BURK</name>
<organism evidence="4 5">
    <name type="scientific">Pseudaquabacterium pictum</name>
    <dbReference type="NCBI Taxonomy" id="2315236"/>
    <lineage>
        <taxon>Bacteria</taxon>
        <taxon>Pseudomonadati</taxon>
        <taxon>Pseudomonadota</taxon>
        <taxon>Betaproteobacteria</taxon>
        <taxon>Burkholderiales</taxon>
        <taxon>Sphaerotilaceae</taxon>
        <taxon>Pseudaquabacterium</taxon>
    </lineage>
</organism>
<feature type="signal peptide" evidence="1">
    <location>
        <begin position="1"/>
        <end position="26"/>
    </location>
</feature>
<dbReference type="PANTHER" id="PTHR19328">
    <property type="entry name" value="HEDGEHOG-INTERACTING PROTEIN"/>
    <property type="match status" value="1"/>
</dbReference>
<dbReference type="EMBL" id="BJCL01000012">
    <property type="protein sequence ID" value="GCL64866.1"/>
    <property type="molecule type" value="Genomic_DNA"/>
</dbReference>
<evidence type="ECO:0000259" key="2">
    <source>
        <dbReference type="Pfam" id="PF07589"/>
    </source>
</evidence>
<evidence type="ECO:0008006" key="6">
    <source>
        <dbReference type="Google" id="ProtNLM"/>
    </source>
</evidence>
<protein>
    <recommendedName>
        <fullName evidence="6">Glucose/Sorbosone dehydrogenase domain-containing protein</fullName>
    </recommendedName>
</protein>
<dbReference type="Proteomes" id="UP000301751">
    <property type="component" value="Unassembled WGS sequence"/>
</dbReference>
<feature type="domain" description="Ice-binding protein C-terminal" evidence="2">
    <location>
        <begin position="218"/>
        <end position="241"/>
    </location>
</feature>